<proteinExistence type="predicted"/>
<dbReference type="Proteomes" id="UP000283095">
    <property type="component" value="Chromosome"/>
</dbReference>
<dbReference type="EMBL" id="CP026095">
    <property type="protein sequence ID" value="AZV44475.1"/>
    <property type="molecule type" value="Genomic_DNA"/>
</dbReference>
<evidence type="ECO:0000313" key="2">
    <source>
        <dbReference type="Proteomes" id="UP000283095"/>
    </source>
</evidence>
<dbReference type="SUPFAM" id="SSF100985">
    <property type="entry name" value="Sporulation inhibitor Sda"/>
    <property type="match status" value="1"/>
</dbReference>
<name>A0A3T0KVX3_9BACI</name>
<evidence type="ECO:0000313" key="1">
    <source>
        <dbReference type="EMBL" id="AZV44475.1"/>
    </source>
</evidence>
<reference evidence="1 2" key="1">
    <citation type="submission" date="2018-01" db="EMBL/GenBank/DDBJ databases">
        <title>Bacillus asahii Genome sequencing and assembly.</title>
        <authorList>
            <person name="Jiang H."/>
            <person name="Feng Y."/>
            <person name="Zhao F."/>
            <person name="Lin X."/>
        </authorList>
    </citation>
    <scope>NUCLEOTIDE SEQUENCE [LARGE SCALE GENOMIC DNA]</scope>
    <source>
        <strain evidence="1 2">OM18</strain>
    </source>
</reference>
<protein>
    <submittedName>
        <fullName evidence="1">Sporulation protein</fullName>
    </submittedName>
</protein>
<dbReference type="InterPro" id="IPR036916">
    <property type="entry name" value="Sda_sf"/>
</dbReference>
<dbReference type="Gene3D" id="1.10.287.1100">
    <property type="entry name" value="Sporulation inhibitor A"/>
    <property type="match status" value="1"/>
</dbReference>
<dbReference type="KEGG" id="pasa:BAOM_3866"/>
<sequence>MMHTLSDDLLLESYFKAKQLNLDAEFIRLIESEIHRRSLTNQIYTPISESIC</sequence>
<dbReference type="InterPro" id="IPR015064">
    <property type="entry name" value="Sda"/>
</dbReference>
<gene>
    <name evidence="1" type="primary">sda</name>
    <name evidence="1" type="ORF">BAOM_3866</name>
</gene>
<dbReference type="Pfam" id="PF08970">
    <property type="entry name" value="Sda"/>
    <property type="match status" value="1"/>
</dbReference>
<organism evidence="1 2">
    <name type="scientific">Peribacillus asahii</name>
    <dbReference type="NCBI Taxonomy" id="228899"/>
    <lineage>
        <taxon>Bacteria</taxon>
        <taxon>Bacillati</taxon>
        <taxon>Bacillota</taxon>
        <taxon>Bacilli</taxon>
        <taxon>Bacillales</taxon>
        <taxon>Bacillaceae</taxon>
        <taxon>Peribacillus</taxon>
    </lineage>
</organism>
<accession>A0A3T0KVX3</accession>
<dbReference type="AlphaFoldDB" id="A0A3T0KVX3"/>